<dbReference type="RefSeq" id="WP_055633803.1">
    <property type="nucleotide sequence ID" value="NZ_KQ948775.1"/>
</dbReference>
<protein>
    <submittedName>
        <fullName evidence="1">Uncharacterized protein</fullName>
    </submittedName>
</protein>
<evidence type="ECO:0000313" key="2">
    <source>
        <dbReference type="Proteomes" id="UP000052982"/>
    </source>
</evidence>
<proteinExistence type="predicted"/>
<comment type="caution">
    <text evidence="1">The sequence shown here is derived from an EMBL/GenBank/DDBJ whole genome shotgun (WGS) entry which is preliminary data.</text>
</comment>
<accession>A0A117RA02</accession>
<dbReference type="AlphaFoldDB" id="A0A117RA02"/>
<organism evidence="1 2">
    <name type="scientific">Streptomyces griseoruber</name>
    <dbReference type="NCBI Taxonomy" id="1943"/>
    <lineage>
        <taxon>Bacteria</taxon>
        <taxon>Bacillati</taxon>
        <taxon>Actinomycetota</taxon>
        <taxon>Actinomycetes</taxon>
        <taxon>Kitasatosporales</taxon>
        <taxon>Streptomycetaceae</taxon>
        <taxon>Streptomyces</taxon>
    </lineage>
</organism>
<dbReference type="STRING" id="1943.AQJ64_29865"/>
<reference evidence="1 2" key="1">
    <citation type="submission" date="2015-10" db="EMBL/GenBank/DDBJ databases">
        <title>Draft genome sequence of Streptomyces griseoruber DSM 40281, type strain for the species Streptomyces griseoruber.</title>
        <authorList>
            <person name="Ruckert C."/>
            <person name="Winkler A."/>
            <person name="Kalinowski J."/>
            <person name="Kampfer P."/>
            <person name="Glaeser S."/>
        </authorList>
    </citation>
    <scope>NUCLEOTIDE SEQUENCE [LARGE SCALE GENOMIC DNA]</scope>
    <source>
        <strain evidence="1 2">DSM 40281</strain>
    </source>
</reference>
<dbReference type="Proteomes" id="UP000052982">
    <property type="component" value="Unassembled WGS sequence"/>
</dbReference>
<evidence type="ECO:0000313" key="1">
    <source>
        <dbReference type="EMBL" id="KUN79275.1"/>
    </source>
</evidence>
<dbReference type="OrthoDB" id="5194016at2"/>
<keyword evidence="2" id="KW-1185">Reference proteome</keyword>
<gene>
    <name evidence="1" type="ORF">AQJ64_29865</name>
</gene>
<name>A0A117RA02_9ACTN</name>
<dbReference type="EMBL" id="LMWW01000049">
    <property type="protein sequence ID" value="KUN79275.1"/>
    <property type="molecule type" value="Genomic_DNA"/>
</dbReference>
<sequence>MSTAHDPVPYEEGSSQGYSERAADRFELVRHARRYLVASGPCPRCNAHLEIPIVTEAVRALGNGGPASGGTEVPMYCECEGEHPGRPDGEEGCGAYWLLVVPGDLT</sequence>